<proteinExistence type="inferred from homology"/>
<dbReference type="Pfam" id="PF04939">
    <property type="entry name" value="RRS1"/>
    <property type="match status" value="1"/>
</dbReference>
<dbReference type="GO" id="GO:0042254">
    <property type="term" value="P:ribosome biogenesis"/>
    <property type="evidence" value="ECO:0007669"/>
    <property type="project" value="UniProtKB-KW"/>
</dbReference>
<accession>A0AAW1VKJ7</accession>
<gene>
    <name evidence="6" type="ORF">M0R45_000542</name>
</gene>
<dbReference type="EMBL" id="JBEDUW010000183">
    <property type="protein sequence ID" value="KAK9904620.1"/>
    <property type="molecule type" value="Genomic_DNA"/>
</dbReference>
<reference evidence="6 7" key="1">
    <citation type="journal article" date="2023" name="G3 (Bethesda)">
        <title>A chromosome-length genome assembly and annotation of blackberry (Rubus argutus, cv. 'Hillquist').</title>
        <authorList>
            <person name="Bruna T."/>
            <person name="Aryal R."/>
            <person name="Dudchenko O."/>
            <person name="Sargent D.J."/>
            <person name="Mead D."/>
            <person name="Buti M."/>
            <person name="Cavallini A."/>
            <person name="Hytonen T."/>
            <person name="Andres J."/>
            <person name="Pham M."/>
            <person name="Weisz D."/>
            <person name="Mascagni F."/>
            <person name="Usai G."/>
            <person name="Natali L."/>
            <person name="Bassil N."/>
            <person name="Fernandez G.E."/>
            <person name="Lomsadze A."/>
            <person name="Armour M."/>
            <person name="Olukolu B."/>
            <person name="Poorten T."/>
            <person name="Britton C."/>
            <person name="Davik J."/>
            <person name="Ashrafi H."/>
            <person name="Aiden E.L."/>
            <person name="Borodovsky M."/>
            <person name="Worthington M."/>
        </authorList>
    </citation>
    <scope>NUCLEOTIDE SEQUENCE [LARGE SCALE GENOMIC DNA]</scope>
    <source>
        <strain evidence="6">PI 553951</strain>
    </source>
</reference>
<evidence type="ECO:0000256" key="4">
    <source>
        <dbReference type="ARBA" id="ARBA00023242"/>
    </source>
</evidence>
<evidence type="ECO:0000313" key="7">
    <source>
        <dbReference type="Proteomes" id="UP001457282"/>
    </source>
</evidence>
<evidence type="ECO:0000313" key="6">
    <source>
        <dbReference type="EMBL" id="KAK9904620.1"/>
    </source>
</evidence>
<evidence type="ECO:0000256" key="5">
    <source>
        <dbReference type="RuleBase" id="RU364132"/>
    </source>
</evidence>
<dbReference type="GO" id="GO:0005634">
    <property type="term" value="C:nucleus"/>
    <property type="evidence" value="ECO:0007669"/>
    <property type="project" value="UniProtKB-SubCell"/>
</dbReference>
<dbReference type="Proteomes" id="UP001457282">
    <property type="component" value="Unassembled WGS sequence"/>
</dbReference>
<comment type="function">
    <text evidence="5">Involved in ribosomal large subunit assembly.</text>
</comment>
<keyword evidence="3 5" id="KW-0690">Ribosome biogenesis</keyword>
<evidence type="ECO:0000256" key="3">
    <source>
        <dbReference type="ARBA" id="ARBA00022517"/>
    </source>
</evidence>
<name>A0AAW1VKJ7_RUBAR</name>
<keyword evidence="7" id="KW-1185">Reference proteome</keyword>
<dbReference type="InterPro" id="IPR007023">
    <property type="entry name" value="Ribosom_reg"/>
</dbReference>
<organism evidence="6 7">
    <name type="scientific">Rubus argutus</name>
    <name type="common">Southern blackberry</name>
    <dbReference type="NCBI Taxonomy" id="59490"/>
    <lineage>
        <taxon>Eukaryota</taxon>
        <taxon>Viridiplantae</taxon>
        <taxon>Streptophyta</taxon>
        <taxon>Embryophyta</taxon>
        <taxon>Tracheophyta</taxon>
        <taxon>Spermatophyta</taxon>
        <taxon>Magnoliopsida</taxon>
        <taxon>eudicotyledons</taxon>
        <taxon>Gunneridae</taxon>
        <taxon>Pentapetalae</taxon>
        <taxon>rosids</taxon>
        <taxon>fabids</taxon>
        <taxon>Rosales</taxon>
        <taxon>Rosaceae</taxon>
        <taxon>Rosoideae</taxon>
        <taxon>Rosoideae incertae sedis</taxon>
        <taxon>Rubus</taxon>
    </lineage>
</organism>
<dbReference type="AlphaFoldDB" id="A0AAW1VKJ7"/>
<sequence length="126" mass="14172">MSSTPAVARGGLGSAWRRGMDRRAGHGREDGAKMRVMAAAWWLRDWDRRQLWKTAAGVREHGLVVVGAARWEELVKEYIAKRIELVQAIANNFFNLPSTEDIEGPLVKLPPPTTRFPIEKHVSNLS</sequence>
<keyword evidence="4 5" id="KW-0539">Nucleus</keyword>
<evidence type="ECO:0000256" key="1">
    <source>
        <dbReference type="ARBA" id="ARBA00004123"/>
    </source>
</evidence>
<comment type="similarity">
    <text evidence="2 5">Belongs to the RRS1 family.</text>
</comment>
<evidence type="ECO:0000256" key="2">
    <source>
        <dbReference type="ARBA" id="ARBA00010077"/>
    </source>
</evidence>
<comment type="subcellular location">
    <subcellularLocation>
        <location evidence="1 5">Nucleus</location>
    </subcellularLocation>
</comment>
<comment type="caution">
    <text evidence="6">The sequence shown here is derived from an EMBL/GenBank/DDBJ whole genome shotgun (WGS) entry which is preliminary data.</text>
</comment>
<protein>
    <recommendedName>
        <fullName evidence="5">Ribosome biogenesis regulatory protein</fullName>
    </recommendedName>
</protein>